<accession>A0A147IYQ9</accession>
<evidence type="ECO:0008006" key="3">
    <source>
        <dbReference type="Google" id="ProtNLM"/>
    </source>
</evidence>
<dbReference type="AlphaFoldDB" id="A0A147IYQ9"/>
<evidence type="ECO:0000313" key="1">
    <source>
        <dbReference type="EMBL" id="KTW00941.1"/>
    </source>
</evidence>
<reference evidence="1 2" key="1">
    <citation type="journal article" date="2016" name="Front. Microbiol.">
        <title>Genomic Resource of Rice Seed Associated Bacteria.</title>
        <authorList>
            <person name="Midha S."/>
            <person name="Bansal K."/>
            <person name="Sharma S."/>
            <person name="Kumar N."/>
            <person name="Patil P.P."/>
            <person name="Chaudhry V."/>
            <person name="Patil P.B."/>
        </authorList>
    </citation>
    <scope>NUCLEOTIDE SEQUENCE [LARGE SCALE GENOMIC DNA]</scope>
    <source>
        <strain evidence="1 2">NS355</strain>
    </source>
</reference>
<gene>
    <name evidence="1" type="ORF">NS355_01720</name>
</gene>
<proteinExistence type="predicted"/>
<dbReference type="EMBL" id="LDTF01000007">
    <property type="protein sequence ID" value="KTW00941.1"/>
    <property type="molecule type" value="Genomic_DNA"/>
</dbReference>
<name>A0A147IYQ9_9SPHN</name>
<protein>
    <recommendedName>
        <fullName evidence="3">Peptidase S1 and S6 chymotrypsin/Hap</fullName>
    </recommendedName>
</protein>
<evidence type="ECO:0000313" key="2">
    <source>
        <dbReference type="Proteomes" id="UP000073923"/>
    </source>
</evidence>
<comment type="caution">
    <text evidence="1">The sequence shown here is derived from an EMBL/GenBank/DDBJ whole genome shotgun (WGS) entry which is preliminary data.</text>
</comment>
<organism evidence="1 2">
    <name type="scientific">Sphingomonas yabuuchiae</name>
    <dbReference type="NCBI Taxonomy" id="172044"/>
    <lineage>
        <taxon>Bacteria</taxon>
        <taxon>Pseudomonadati</taxon>
        <taxon>Pseudomonadota</taxon>
        <taxon>Alphaproteobacteria</taxon>
        <taxon>Sphingomonadales</taxon>
        <taxon>Sphingomonadaceae</taxon>
        <taxon>Sphingomonas</taxon>
    </lineage>
</organism>
<sequence>MIGEATNIRAARQRAAAAAEKLFLPATLPIYSADEMRPDQIGTAILISVGDARFLLTAAHVLDECEDAGMFAGADGQFVPIGGQA</sequence>
<dbReference type="Proteomes" id="UP000073923">
    <property type="component" value="Unassembled WGS sequence"/>
</dbReference>